<dbReference type="Proteomes" id="UP000706525">
    <property type="component" value="Unassembled WGS sequence"/>
</dbReference>
<accession>A0ABM8X5E3</accession>
<evidence type="ECO:0000256" key="2">
    <source>
        <dbReference type="PROSITE-ProRule" id="PRU01161"/>
    </source>
</evidence>
<dbReference type="PROSITE" id="PS51635">
    <property type="entry name" value="PNPLA"/>
    <property type="match status" value="1"/>
</dbReference>
<dbReference type="RefSeq" id="WP_223989974.1">
    <property type="nucleotide sequence ID" value="NZ_CAJZAG010000006.1"/>
</dbReference>
<dbReference type="Pfam" id="PF01734">
    <property type="entry name" value="Patatin"/>
    <property type="match status" value="1"/>
</dbReference>
<protein>
    <recommendedName>
        <fullName evidence="3">PNPLA domain-containing protein</fullName>
    </recommendedName>
</protein>
<dbReference type="EMBL" id="CAJZAG010000006">
    <property type="protein sequence ID" value="CAG9175161.1"/>
    <property type="molecule type" value="Genomic_DNA"/>
</dbReference>
<proteinExistence type="predicted"/>
<keyword evidence="2" id="KW-0442">Lipid degradation</keyword>
<evidence type="ECO:0000313" key="5">
    <source>
        <dbReference type="Proteomes" id="UP000706525"/>
    </source>
</evidence>
<keyword evidence="2" id="KW-0378">Hydrolase</keyword>
<evidence type="ECO:0000256" key="1">
    <source>
        <dbReference type="ARBA" id="ARBA00023098"/>
    </source>
</evidence>
<feature type="active site" description="Proton acceptor" evidence="2">
    <location>
        <position position="232"/>
    </location>
</feature>
<gene>
    <name evidence="4" type="ORF">LMG32289_03239</name>
</gene>
<comment type="caution">
    <text evidence="4">The sequence shown here is derived from an EMBL/GenBank/DDBJ whole genome shotgun (WGS) entry which is preliminary data.</text>
</comment>
<keyword evidence="5" id="KW-1185">Reference proteome</keyword>
<name>A0ABM8X5E3_9BURK</name>
<sequence length="330" mass="36750">MTPAAVSHIAPHAASHLSAYPGAGDDRLAREAASGAFDQIVFAGGGNRCWWQAGWWDVVAPELRLAPRVIAGISAGAATACMVYTHDSHQTMAYYRRALADNRRNAYWGNLLGRERVFPHYGIYRGALLSLLGDDRFARLRHAPEIRIGVAHIPRWSGPRLAVAAGLLAYNIDKHLLKTLHPRLGRKLGFRPEFVRAQDCASPEALADLLLQSACTPPFTPVLRRDGRAVLDGGMVDNVPVDALDDTPGNVLVLVTRLYPRPRRFVVDRVVDHGRQRRLYLQPSQRVPISSWDYTRPDGMRDAYDLGRRDGETFLRDWPSIVEQDLLPVS</sequence>
<keyword evidence="1 2" id="KW-0443">Lipid metabolism</keyword>
<organism evidence="4 5">
    <name type="scientific">Cupriavidus pampae</name>
    <dbReference type="NCBI Taxonomy" id="659251"/>
    <lineage>
        <taxon>Bacteria</taxon>
        <taxon>Pseudomonadati</taxon>
        <taxon>Pseudomonadota</taxon>
        <taxon>Betaproteobacteria</taxon>
        <taxon>Burkholderiales</taxon>
        <taxon>Burkholderiaceae</taxon>
        <taxon>Cupriavidus</taxon>
    </lineage>
</organism>
<feature type="active site" description="Nucleophile" evidence="2">
    <location>
        <position position="74"/>
    </location>
</feature>
<dbReference type="InterPro" id="IPR002641">
    <property type="entry name" value="PNPLA_dom"/>
</dbReference>
<feature type="domain" description="PNPLA" evidence="3">
    <location>
        <begin position="40"/>
        <end position="245"/>
    </location>
</feature>
<dbReference type="InterPro" id="IPR016035">
    <property type="entry name" value="Acyl_Trfase/lysoPLipase"/>
</dbReference>
<comment type="caution">
    <text evidence="2">Lacks conserved residue(s) required for the propagation of feature annotation.</text>
</comment>
<feature type="short sequence motif" description="DGA/G" evidence="2">
    <location>
        <begin position="232"/>
        <end position="234"/>
    </location>
</feature>
<dbReference type="Gene3D" id="3.40.1090.10">
    <property type="entry name" value="Cytosolic phospholipase A2 catalytic domain"/>
    <property type="match status" value="1"/>
</dbReference>
<dbReference type="SUPFAM" id="SSF52151">
    <property type="entry name" value="FabD/lysophospholipase-like"/>
    <property type="match status" value="1"/>
</dbReference>
<evidence type="ECO:0000313" key="4">
    <source>
        <dbReference type="EMBL" id="CAG9175161.1"/>
    </source>
</evidence>
<feature type="short sequence motif" description="GXSXG" evidence="2">
    <location>
        <begin position="72"/>
        <end position="76"/>
    </location>
</feature>
<reference evidence="4 5" key="1">
    <citation type="submission" date="2021-08" db="EMBL/GenBank/DDBJ databases">
        <authorList>
            <person name="Peeters C."/>
        </authorList>
    </citation>
    <scope>NUCLEOTIDE SEQUENCE [LARGE SCALE GENOMIC DNA]</scope>
    <source>
        <strain evidence="4 5">LMG 32289</strain>
    </source>
</reference>
<evidence type="ECO:0000259" key="3">
    <source>
        <dbReference type="PROSITE" id="PS51635"/>
    </source>
</evidence>